<gene>
    <name evidence="12" type="ORF">Q5M86_04610</name>
</gene>
<dbReference type="Gene3D" id="3.40.50.150">
    <property type="entry name" value="Vaccinia Virus protein VP39"/>
    <property type="match status" value="1"/>
</dbReference>
<feature type="non-terminal residue" evidence="12">
    <location>
        <position position="1"/>
    </location>
</feature>
<keyword evidence="13" id="KW-1185">Reference proteome</keyword>
<dbReference type="InterPro" id="IPR002052">
    <property type="entry name" value="DNA_methylase_N6_adenine_CS"/>
</dbReference>
<evidence type="ECO:0000256" key="4">
    <source>
        <dbReference type="ARBA" id="ARBA00022603"/>
    </source>
</evidence>
<dbReference type="Pfam" id="PF01420">
    <property type="entry name" value="Methylase_S"/>
    <property type="match status" value="2"/>
</dbReference>
<dbReference type="PANTHER" id="PTHR42933">
    <property type="entry name" value="SLR6095 PROTEIN"/>
    <property type="match status" value="1"/>
</dbReference>
<evidence type="ECO:0000256" key="5">
    <source>
        <dbReference type="ARBA" id="ARBA00022679"/>
    </source>
</evidence>
<sequence length="1107" mass="129711">NKKYKNNYTISIDFEKEKIFYIDNNFDKNIKLGDETTSNFENSENFVVLECVDRLLEKGYSPDSITLEKKWEMGRKEKGKLDILVSKDNVSYLMIECKTWGNEFNKEYKNMLDKDKKGGQLFSYYNQDRNAEYLCLYTSRLNDIEKIEYKNEIVKIDEELKTLANVEEIYIRWNKQFSFNGIFEEDILPYGIQAKALLKKDLKTITPEDGKNIYNQFLEILRHNVVSDKPNAFNKIFNLFVCKVFDEDNTKENEELCFQWREATDNYEIFIDRLNQLFQSGMKDYLNKIIFYIKLDDIKQKNEKELRESLMQAMIYKNQEFSFVDIFDERDFKRNTSIVKEVVELLQGYQFRYTEKHQFLGDFFENLLNTGFKQEVGQFFTPRILTRFIVQSIPMKEIIKGKILSGNKDFIPKVIDFACGSGHFLTEVMDIIQKSLLEIGKENLDILKIVKNILDRYNNDPDKFIWAKDNIYGIENDYRLVKTTKLSCFFNGDGEAQILQTSGIYPFNHDDYRGTLLDTKNKENERFDIVISNPPYSISGFKAIMDRSSNNAFDLYKDITDSSKEIEVIFIERMKQLLKPNGYAAIILPVSILQNDGLYEKARTIIFENFYLKGIVKLGSNAFQATGTNTVVLFLQKREKSVSLENKESYINMCKDKKLLIIDTGEKDDEKKFLGYSFSNRRGSEGITEERDKKGTYLGSLLDEKNRDNINKANYYMLRAFYNNYPKVVKELEKNIYVLDLNDCFNFEADNFVNRINLNIKKKILTKYELISLGAISSIVKGKSITKNKVKNGNIPVIAGGKTSPYSHSEYNQNENCITVSASGSAGYVWYHNYKIWASDCNVIRSLDEEKYITKYIYYSLKKLQDLIYDLKTGSNQPHVYEKDLSKIKIPNLNIEKQKEIVYLMEEQENIILEQDKIIKESNDKINSLDFVNYDKCKLSDKTKFQITIGKRVLQKNIKENGKYPIYSANVYKPFGYIDELLFDNFDSTFVLWGIDGDWMTNYILPNNPFYPTDHCGVIKCIDNSVNMIYFNYAFNIVGKEYGFNRNLRASIDRIEKLQIPIPDLNIQNKISNTILDCKKQIYQSQLKINNAKIKQREIMDDIFQIE</sequence>
<organism evidence="12 13">
    <name type="scientific">Brachyspira innocens</name>
    <dbReference type="NCBI Taxonomy" id="13264"/>
    <lineage>
        <taxon>Bacteria</taxon>
        <taxon>Pseudomonadati</taxon>
        <taxon>Spirochaetota</taxon>
        <taxon>Spirochaetia</taxon>
        <taxon>Brachyspirales</taxon>
        <taxon>Brachyspiraceae</taxon>
        <taxon>Brachyspira</taxon>
    </lineage>
</organism>
<dbReference type="InterPro" id="IPR003356">
    <property type="entry name" value="DNA_methylase_A-5"/>
</dbReference>
<comment type="catalytic activity">
    <reaction evidence="9">
        <text>a 2'-deoxyadenosine in DNA + S-adenosyl-L-methionine = an N(6)-methyl-2'-deoxyadenosine in DNA + S-adenosyl-L-homocysteine + H(+)</text>
        <dbReference type="Rhea" id="RHEA:15197"/>
        <dbReference type="Rhea" id="RHEA-COMP:12418"/>
        <dbReference type="Rhea" id="RHEA-COMP:12419"/>
        <dbReference type="ChEBI" id="CHEBI:15378"/>
        <dbReference type="ChEBI" id="CHEBI:57856"/>
        <dbReference type="ChEBI" id="CHEBI:59789"/>
        <dbReference type="ChEBI" id="CHEBI:90615"/>
        <dbReference type="ChEBI" id="CHEBI:90616"/>
        <dbReference type="EC" id="2.1.1.72"/>
    </reaction>
</comment>
<reference evidence="12" key="1">
    <citation type="submission" date="2023-07" db="EMBL/GenBank/DDBJ databases">
        <title>Mucosal microbiota of week-old chicken and adult hens.</title>
        <authorList>
            <person name="Volf J."/>
            <person name="Karasova D."/>
            <person name="Crhanova M."/>
            <person name="Faldynova M."/>
            <person name="Prikrylova H."/>
            <person name="Zeman M."/>
            <person name="Babak V."/>
            <person name="Rajova J."/>
            <person name="Rychlik I."/>
        </authorList>
    </citation>
    <scope>NUCLEOTIDE SEQUENCE</scope>
    <source>
        <strain evidence="12">ET902</strain>
    </source>
</reference>
<proteinExistence type="inferred from homology"/>
<evidence type="ECO:0000256" key="2">
    <source>
        <dbReference type="ARBA" id="ARBA00010923"/>
    </source>
</evidence>
<comment type="caution">
    <text evidence="12">The sequence shown here is derived from an EMBL/GenBank/DDBJ whole genome shotgun (WGS) entry which is preliminary data.</text>
</comment>
<name>A0ABT8YVW1_9SPIR</name>
<feature type="domain" description="Type I restriction modification DNA specificity" evidence="10">
    <location>
        <begin position="768"/>
        <end position="919"/>
    </location>
</feature>
<keyword evidence="5" id="KW-0808">Transferase</keyword>
<dbReference type="Proteomes" id="UP001175147">
    <property type="component" value="Unassembled WGS sequence"/>
</dbReference>
<dbReference type="GO" id="GO:0008168">
    <property type="term" value="F:methyltransferase activity"/>
    <property type="evidence" value="ECO:0007669"/>
    <property type="project" value="UniProtKB-KW"/>
</dbReference>
<dbReference type="InterPro" id="IPR000055">
    <property type="entry name" value="Restrct_endonuc_typeI_TRD"/>
</dbReference>
<feature type="domain" description="DNA methylase adenine-specific" evidence="11">
    <location>
        <begin position="357"/>
        <end position="671"/>
    </location>
</feature>
<accession>A0ABT8YVW1</accession>
<keyword evidence="8" id="KW-0238">DNA-binding</keyword>
<evidence type="ECO:0000256" key="9">
    <source>
        <dbReference type="ARBA" id="ARBA00047942"/>
    </source>
</evidence>
<comment type="similarity">
    <text evidence="2">Belongs to the type-I restriction system S methylase family.</text>
</comment>
<dbReference type="CDD" id="cd17291">
    <property type="entry name" value="RMtype1_S_MgeORF438P-TRD-CR_like"/>
    <property type="match status" value="1"/>
</dbReference>
<dbReference type="RefSeq" id="WP_304392264.1">
    <property type="nucleotide sequence ID" value="NZ_JAUPBM010000039.1"/>
</dbReference>
<dbReference type="Gene3D" id="3.90.220.20">
    <property type="entry name" value="DNA methylase specificity domains"/>
    <property type="match status" value="2"/>
</dbReference>
<dbReference type="Pfam" id="PF02384">
    <property type="entry name" value="N6_Mtase"/>
    <property type="match status" value="1"/>
</dbReference>
<evidence type="ECO:0000259" key="11">
    <source>
        <dbReference type="Pfam" id="PF02384"/>
    </source>
</evidence>
<evidence type="ECO:0000256" key="7">
    <source>
        <dbReference type="ARBA" id="ARBA00022747"/>
    </source>
</evidence>
<dbReference type="InterPro" id="IPR051537">
    <property type="entry name" value="DNA_Adenine_Mtase"/>
</dbReference>
<evidence type="ECO:0000256" key="1">
    <source>
        <dbReference type="ARBA" id="ARBA00006594"/>
    </source>
</evidence>
<keyword evidence="6" id="KW-0949">S-adenosyl-L-methionine</keyword>
<dbReference type="InterPro" id="IPR044946">
    <property type="entry name" value="Restrct_endonuc_typeI_TRD_sf"/>
</dbReference>
<evidence type="ECO:0000313" key="12">
    <source>
        <dbReference type="EMBL" id="MDO7020048.1"/>
    </source>
</evidence>
<dbReference type="PANTHER" id="PTHR42933:SF4">
    <property type="entry name" value="TYPE I RESTRICTION ENZYME ECOKI METHYLASE SUBUNIT"/>
    <property type="match status" value="1"/>
</dbReference>
<keyword evidence="7" id="KW-0680">Restriction system</keyword>
<dbReference type="SUPFAM" id="SSF53335">
    <property type="entry name" value="S-adenosyl-L-methionine-dependent methyltransferases"/>
    <property type="match status" value="1"/>
</dbReference>
<dbReference type="InterPro" id="IPR029063">
    <property type="entry name" value="SAM-dependent_MTases_sf"/>
</dbReference>
<feature type="domain" description="Type I restriction modification DNA specificity" evidence="10">
    <location>
        <begin position="945"/>
        <end position="1080"/>
    </location>
</feature>
<protein>
    <recommendedName>
        <fullName evidence="3">site-specific DNA-methyltransferase (adenine-specific)</fullName>
        <ecNumber evidence="3">2.1.1.72</ecNumber>
    </recommendedName>
</protein>
<keyword evidence="4 12" id="KW-0489">Methyltransferase</keyword>
<dbReference type="SUPFAM" id="SSF116734">
    <property type="entry name" value="DNA methylase specificity domain"/>
    <property type="match status" value="2"/>
</dbReference>
<comment type="similarity">
    <text evidence="1">Belongs to the N(4)/N(6)-methyltransferase family.</text>
</comment>
<dbReference type="PRINTS" id="PR00507">
    <property type="entry name" value="N12N6MTFRASE"/>
</dbReference>
<evidence type="ECO:0000259" key="10">
    <source>
        <dbReference type="Pfam" id="PF01420"/>
    </source>
</evidence>
<dbReference type="EMBL" id="JAUPBM010000039">
    <property type="protein sequence ID" value="MDO7020048.1"/>
    <property type="molecule type" value="Genomic_DNA"/>
</dbReference>
<dbReference type="PROSITE" id="PS00092">
    <property type="entry name" value="N6_MTASE"/>
    <property type="match status" value="1"/>
</dbReference>
<evidence type="ECO:0000256" key="8">
    <source>
        <dbReference type="ARBA" id="ARBA00023125"/>
    </source>
</evidence>
<evidence type="ECO:0000256" key="6">
    <source>
        <dbReference type="ARBA" id="ARBA00022691"/>
    </source>
</evidence>
<evidence type="ECO:0000256" key="3">
    <source>
        <dbReference type="ARBA" id="ARBA00011900"/>
    </source>
</evidence>
<evidence type="ECO:0000313" key="13">
    <source>
        <dbReference type="Proteomes" id="UP001175147"/>
    </source>
</evidence>
<dbReference type="GO" id="GO:0032259">
    <property type="term" value="P:methylation"/>
    <property type="evidence" value="ECO:0007669"/>
    <property type="project" value="UniProtKB-KW"/>
</dbReference>
<dbReference type="EC" id="2.1.1.72" evidence="3"/>